<dbReference type="InterPro" id="IPR006843">
    <property type="entry name" value="PAP/fibrillin_dom"/>
</dbReference>
<organism evidence="5">
    <name type="scientific">Micromonas pusilla (strain CCMP1545)</name>
    <name type="common">Picoplanktonic green alga</name>
    <dbReference type="NCBI Taxonomy" id="564608"/>
    <lineage>
        <taxon>Eukaryota</taxon>
        <taxon>Viridiplantae</taxon>
        <taxon>Chlorophyta</taxon>
        <taxon>Mamiellophyceae</taxon>
        <taxon>Mamiellales</taxon>
        <taxon>Mamiellaceae</taxon>
        <taxon>Micromonas</taxon>
    </lineage>
</organism>
<protein>
    <submittedName>
        <fullName evidence="4">Predicted protein</fullName>
    </submittedName>
</protein>
<evidence type="ECO:0000259" key="3">
    <source>
        <dbReference type="Pfam" id="PF04755"/>
    </source>
</evidence>
<dbReference type="OMA" id="GAGWVEQ"/>
<comment type="subcellular location">
    <subcellularLocation>
        <location evidence="1">Plastid</location>
    </subcellularLocation>
</comment>
<dbReference type="GeneID" id="9680202"/>
<keyword evidence="5" id="KW-1185">Reference proteome</keyword>
<dbReference type="Proteomes" id="UP000001876">
    <property type="component" value="Unassembled WGS sequence"/>
</dbReference>
<gene>
    <name evidence="4" type="ORF">MICPUCDRAFT_50532</name>
</gene>
<evidence type="ECO:0000256" key="1">
    <source>
        <dbReference type="ARBA" id="ARBA00004474"/>
    </source>
</evidence>
<keyword evidence="2" id="KW-0934">Plastid</keyword>
<dbReference type="KEGG" id="mpp:MICPUCDRAFT_50532"/>
<dbReference type="OrthoDB" id="348976at2759"/>
<dbReference type="RefSeq" id="XP_003055650.1">
    <property type="nucleotide sequence ID" value="XM_003055604.1"/>
</dbReference>
<name>C1MIE0_MICPC</name>
<feature type="domain" description="Plastid lipid-associated protein/fibrillin conserved" evidence="3">
    <location>
        <begin position="71"/>
        <end position="182"/>
    </location>
</feature>
<reference evidence="4 5" key="1">
    <citation type="journal article" date="2009" name="Science">
        <title>Green evolution and dynamic adaptations revealed by genomes of the marine picoeukaryotes Micromonas.</title>
        <authorList>
            <person name="Worden A.Z."/>
            <person name="Lee J.H."/>
            <person name="Mock T."/>
            <person name="Rouze P."/>
            <person name="Simmons M.P."/>
            <person name="Aerts A.L."/>
            <person name="Allen A.E."/>
            <person name="Cuvelier M.L."/>
            <person name="Derelle E."/>
            <person name="Everett M.V."/>
            <person name="Foulon E."/>
            <person name="Grimwood J."/>
            <person name="Gundlach H."/>
            <person name="Henrissat B."/>
            <person name="Napoli C."/>
            <person name="McDonald S.M."/>
            <person name="Parker M.S."/>
            <person name="Rombauts S."/>
            <person name="Salamov A."/>
            <person name="Von Dassow P."/>
            <person name="Badger J.H."/>
            <person name="Coutinho P.M."/>
            <person name="Demir E."/>
            <person name="Dubchak I."/>
            <person name="Gentemann C."/>
            <person name="Eikrem W."/>
            <person name="Gready J.E."/>
            <person name="John U."/>
            <person name="Lanier W."/>
            <person name="Lindquist E.A."/>
            <person name="Lucas S."/>
            <person name="Mayer K.F."/>
            <person name="Moreau H."/>
            <person name="Not F."/>
            <person name="Otillar R."/>
            <person name="Panaud O."/>
            <person name="Pangilinan J."/>
            <person name="Paulsen I."/>
            <person name="Piegu B."/>
            <person name="Poliakov A."/>
            <person name="Robbens S."/>
            <person name="Schmutz J."/>
            <person name="Toulza E."/>
            <person name="Wyss T."/>
            <person name="Zelensky A."/>
            <person name="Zhou K."/>
            <person name="Armbrust E.V."/>
            <person name="Bhattacharya D."/>
            <person name="Goodenough U.W."/>
            <person name="Van de Peer Y."/>
            <person name="Grigoriev I.V."/>
        </authorList>
    </citation>
    <scope>NUCLEOTIDE SEQUENCE [LARGE SCALE GENOMIC DNA]</scope>
    <source>
        <strain evidence="4 5">CCMP1545</strain>
    </source>
</reference>
<dbReference type="AlphaFoldDB" id="C1MIE0"/>
<dbReference type="Pfam" id="PF04755">
    <property type="entry name" value="PAP_fibrillin"/>
    <property type="match status" value="1"/>
</dbReference>
<dbReference type="EMBL" id="GG663735">
    <property type="protein sequence ID" value="EEH60902.1"/>
    <property type="molecule type" value="Genomic_DNA"/>
</dbReference>
<dbReference type="GO" id="GO:0009536">
    <property type="term" value="C:plastid"/>
    <property type="evidence" value="ECO:0007669"/>
    <property type="project" value="UniProtKB-SubCell"/>
</dbReference>
<sequence length="234" mass="25357">MATRAASSAAAFALPSRARSSSSAYAHRRAALRCRAASETETGSVAKVRVFTGARAEIVYGAKDNMLACVEREDDDGVRAAVEELRGLNPTPAPAKSPSLLGTWRLVWSEQSSASNPFQRLFGAIARDNFQARSIHWFPYDRVGVIVNADDTLENLVRLGPLTVSAIAPIAAVSDVRTEVRVSTIDISLFGAVVKRMEMTPTPGRGAGFVEQIFLDDDMRRVLYTGPHTTAFAW</sequence>
<evidence type="ECO:0000313" key="5">
    <source>
        <dbReference type="Proteomes" id="UP000001876"/>
    </source>
</evidence>
<evidence type="ECO:0000313" key="4">
    <source>
        <dbReference type="EMBL" id="EEH60902.1"/>
    </source>
</evidence>
<accession>C1MIE0</accession>
<evidence type="ECO:0000256" key="2">
    <source>
        <dbReference type="ARBA" id="ARBA00022640"/>
    </source>
</evidence>
<proteinExistence type="predicted"/>